<dbReference type="InterPro" id="IPR016152">
    <property type="entry name" value="PTrfase/Anion_transptr"/>
</dbReference>
<name>A0AAJ2NSV3_ALKPS</name>
<dbReference type="Pfam" id="PF00359">
    <property type="entry name" value="PTS_EIIA_2"/>
    <property type="match status" value="1"/>
</dbReference>
<comment type="caution">
    <text evidence="2">The sequence shown here is derived from an EMBL/GenBank/DDBJ whole genome shotgun (WGS) entry which is preliminary data.</text>
</comment>
<reference evidence="2" key="1">
    <citation type="submission" date="2023-10" db="EMBL/GenBank/DDBJ databases">
        <title>Screening of Alkalihalophilus pseudofirmusBZ-TG-HK211 and Its Alleviation of Salt Stress on Rapeseed Growth.</title>
        <authorList>
            <person name="Zhao B."/>
            <person name="Guo T."/>
        </authorList>
    </citation>
    <scope>NUCLEOTIDE SEQUENCE</scope>
    <source>
        <strain evidence="2">BZ-TG-HK211</strain>
    </source>
</reference>
<accession>A0AAJ2NSV3</accession>
<evidence type="ECO:0000259" key="1">
    <source>
        <dbReference type="PROSITE" id="PS51094"/>
    </source>
</evidence>
<dbReference type="AlphaFoldDB" id="A0AAJ2NSV3"/>
<keyword evidence="2" id="KW-0762">Sugar transport</keyword>
<keyword evidence="2" id="KW-0813">Transport</keyword>
<dbReference type="Proteomes" id="UP001285636">
    <property type="component" value="Unassembled WGS sequence"/>
</dbReference>
<dbReference type="InterPro" id="IPR002178">
    <property type="entry name" value="PTS_EIIA_type-2_dom"/>
</dbReference>
<evidence type="ECO:0000313" key="2">
    <source>
        <dbReference type="EMBL" id="MDV2887908.1"/>
    </source>
</evidence>
<dbReference type="RefSeq" id="WP_323468021.1">
    <property type="nucleotide sequence ID" value="NZ_JAWJAY010000637.1"/>
</dbReference>
<dbReference type="EMBL" id="JAWJAY010000637">
    <property type="protein sequence ID" value="MDV2887908.1"/>
    <property type="molecule type" value="Genomic_DNA"/>
</dbReference>
<organism evidence="2 3">
    <name type="scientific">Alkalihalophilus pseudofirmus</name>
    <name type="common">Bacillus pseudofirmus</name>
    <dbReference type="NCBI Taxonomy" id="79885"/>
    <lineage>
        <taxon>Bacteria</taxon>
        <taxon>Bacillati</taxon>
        <taxon>Bacillota</taxon>
        <taxon>Bacilli</taxon>
        <taxon>Bacillales</taxon>
        <taxon>Bacillaceae</taxon>
        <taxon>Alkalihalophilus</taxon>
    </lineage>
</organism>
<proteinExistence type="predicted"/>
<dbReference type="PROSITE" id="PS51094">
    <property type="entry name" value="PTS_EIIA_TYPE_2"/>
    <property type="match status" value="1"/>
</dbReference>
<evidence type="ECO:0000313" key="3">
    <source>
        <dbReference type="Proteomes" id="UP001285636"/>
    </source>
</evidence>
<dbReference type="SUPFAM" id="SSF55804">
    <property type="entry name" value="Phoshotransferase/anion transport protein"/>
    <property type="match status" value="1"/>
</dbReference>
<protein>
    <submittedName>
        <fullName evidence="2">PTS sugar transporter subunit IIA</fullName>
    </submittedName>
</protein>
<dbReference type="Gene3D" id="3.40.930.10">
    <property type="entry name" value="Mannitol-specific EII, Chain A"/>
    <property type="match status" value="1"/>
</dbReference>
<sequence>MDNTAHLKALSELATLLGKEEKLEQLLHAKTKEEILSIIEEEEKVQ</sequence>
<gene>
    <name evidence="2" type="ORF">RYX45_22330</name>
</gene>
<feature type="domain" description="PTS EIIA type-2" evidence="1">
    <location>
        <begin position="1"/>
        <end position="42"/>
    </location>
</feature>